<dbReference type="GO" id="GO:0051536">
    <property type="term" value="F:iron-sulfur cluster binding"/>
    <property type="evidence" value="ECO:0007669"/>
    <property type="project" value="UniProtKB-KW"/>
</dbReference>
<evidence type="ECO:0000259" key="6">
    <source>
        <dbReference type="PROSITE" id="PS51379"/>
    </source>
</evidence>
<dbReference type="SUPFAM" id="SSF54862">
    <property type="entry name" value="4Fe-4S ferredoxins"/>
    <property type="match status" value="1"/>
</dbReference>
<dbReference type="PROSITE" id="PS00198">
    <property type="entry name" value="4FE4S_FER_1"/>
    <property type="match status" value="1"/>
</dbReference>
<dbReference type="Pfam" id="PF13237">
    <property type="entry name" value="Fer4_10"/>
    <property type="match status" value="1"/>
</dbReference>
<keyword evidence="3" id="KW-0560">Oxidoreductase</keyword>
<reference evidence="7 8" key="1">
    <citation type="submission" date="2018-09" db="EMBL/GenBank/DDBJ databases">
        <title>A clostridial neurotoxin that targets Anopheles mosquitoes.</title>
        <authorList>
            <person name="Contreras E."/>
            <person name="Masuyer G."/>
            <person name="Qureshi N."/>
            <person name="Chawla S."/>
            <person name="Lim H.L."/>
            <person name="Chen J."/>
            <person name="Stenmark P."/>
            <person name="Gill S."/>
        </authorList>
    </citation>
    <scope>NUCLEOTIDE SEQUENCE [LARGE SCALE GENOMIC DNA]</scope>
    <source>
        <strain evidence="7 8">Cbm</strain>
    </source>
</reference>
<sequence length="273" mass="31020">MMKVDKDLCIGCSLCVKDCIVNDIELVDGKAQIKNVSCFKCGHCIAICPKNAVSTDDYNMDEVLNYDKDSFTINEDNLLNFIKFRRSVRHFKKQDVEIEKINKIIEAGRFTQTSTNSQNVSYVVVKDNIEKLKEMAFDSLYNLGTTLLENLNDETKPFERYAKMWINMYNAYKENPTGRDGLFFNAPAVILVVSDSPVNASLASSNMELMTNALGLGTFFSGFFIKAAQENKEIMRFLGLSENQHIVNCMIIGYPSVKYQRTVPRKDAVISWK</sequence>
<dbReference type="GO" id="GO:0016491">
    <property type="term" value="F:oxidoreductase activity"/>
    <property type="evidence" value="ECO:0007669"/>
    <property type="project" value="UniProtKB-KW"/>
</dbReference>
<accession>A0A5P3XCQ4</accession>
<dbReference type="PANTHER" id="PTHR43673">
    <property type="entry name" value="NAD(P)H NITROREDUCTASE YDGI-RELATED"/>
    <property type="match status" value="1"/>
</dbReference>
<dbReference type="CDD" id="cd02143">
    <property type="entry name" value="nitroreductase_FeS-like"/>
    <property type="match status" value="1"/>
</dbReference>
<dbReference type="Gene3D" id="3.40.109.10">
    <property type="entry name" value="NADH Oxidase"/>
    <property type="match status" value="1"/>
</dbReference>
<evidence type="ECO:0000256" key="3">
    <source>
        <dbReference type="ARBA" id="ARBA00023002"/>
    </source>
</evidence>
<dbReference type="InterPro" id="IPR017896">
    <property type="entry name" value="4Fe4S_Fe-S-bd"/>
</dbReference>
<dbReference type="SUPFAM" id="SSF55469">
    <property type="entry name" value="FMN-dependent nitroreductase-like"/>
    <property type="match status" value="1"/>
</dbReference>
<keyword evidence="2" id="KW-0479">Metal-binding</keyword>
<dbReference type="InterPro" id="IPR017900">
    <property type="entry name" value="4Fe4S_Fe_S_CS"/>
</dbReference>
<dbReference type="AlphaFoldDB" id="A0A5P3XCQ4"/>
<evidence type="ECO:0000313" key="8">
    <source>
        <dbReference type="Proteomes" id="UP000326961"/>
    </source>
</evidence>
<keyword evidence="5" id="KW-0411">Iron-sulfur</keyword>
<protein>
    <submittedName>
        <fullName evidence="7">Nitroreductase</fullName>
    </submittedName>
</protein>
<dbReference type="EMBL" id="CP032452">
    <property type="protein sequence ID" value="QEZ67785.1"/>
    <property type="molecule type" value="Genomic_DNA"/>
</dbReference>
<gene>
    <name evidence="7" type="ORF">D4A35_02105</name>
</gene>
<organism evidence="7 8">
    <name type="scientific">Paraclostridium bifermentans</name>
    <name type="common">Clostridium bifermentans</name>
    <dbReference type="NCBI Taxonomy" id="1490"/>
    <lineage>
        <taxon>Bacteria</taxon>
        <taxon>Bacillati</taxon>
        <taxon>Bacillota</taxon>
        <taxon>Clostridia</taxon>
        <taxon>Peptostreptococcales</taxon>
        <taxon>Peptostreptococcaceae</taxon>
        <taxon>Paraclostridium</taxon>
    </lineage>
</organism>
<dbReference type="Pfam" id="PF00881">
    <property type="entry name" value="Nitroreductase"/>
    <property type="match status" value="1"/>
</dbReference>
<evidence type="ECO:0000256" key="2">
    <source>
        <dbReference type="ARBA" id="ARBA00022723"/>
    </source>
</evidence>
<evidence type="ECO:0000256" key="5">
    <source>
        <dbReference type="ARBA" id="ARBA00023014"/>
    </source>
</evidence>
<evidence type="ECO:0000256" key="4">
    <source>
        <dbReference type="ARBA" id="ARBA00023004"/>
    </source>
</evidence>
<feature type="domain" description="4Fe-4S ferredoxin-type" evidence="6">
    <location>
        <begin position="1"/>
        <end position="28"/>
    </location>
</feature>
<feature type="domain" description="4Fe-4S ferredoxin-type" evidence="6">
    <location>
        <begin position="29"/>
        <end position="58"/>
    </location>
</feature>
<keyword evidence="4" id="KW-0408">Iron</keyword>
<comment type="similarity">
    <text evidence="1">Belongs to the nitroreductase family.</text>
</comment>
<dbReference type="RefSeq" id="WP_025161929.1">
    <property type="nucleotide sequence ID" value="NZ_BROK01000023.1"/>
</dbReference>
<evidence type="ECO:0000256" key="1">
    <source>
        <dbReference type="ARBA" id="ARBA00007118"/>
    </source>
</evidence>
<dbReference type="Gene3D" id="3.30.70.20">
    <property type="match status" value="1"/>
</dbReference>
<dbReference type="InterPro" id="IPR000415">
    <property type="entry name" value="Nitroreductase-like"/>
</dbReference>
<name>A0A5P3XCQ4_PARBF</name>
<dbReference type="GO" id="GO:0046872">
    <property type="term" value="F:metal ion binding"/>
    <property type="evidence" value="ECO:0007669"/>
    <property type="project" value="UniProtKB-KW"/>
</dbReference>
<proteinExistence type="inferred from homology"/>
<dbReference type="PANTHER" id="PTHR43673:SF10">
    <property type="entry name" value="NADH DEHYDROGENASE_NAD(P)H NITROREDUCTASE XCC3605-RELATED"/>
    <property type="match status" value="1"/>
</dbReference>
<dbReference type="PROSITE" id="PS51379">
    <property type="entry name" value="4FE4S_FER_2"/>
    <property type="match status" value="2"/>
</dbReference>
<dbReference type="InterPro" id="IPR029479">
    <property type="entry name" value="Nitroreductase"/>
</dbReference>
<dbReference type="Proteomes" id="UP000326961">
    <property type="component" value="Chromosome"/>
</dbReference>
<evidence type="ECO:0000313" key="7">
    <source>
        <dbReference type="EMBL" id="QEZ67785.1"/>
    </source>
</evidence>